<accession>A0A5B8FZD1</accession>
<comment type="catalytic activity">
    <reaction evidence="2">
        <text>2 GTP = 3',3'-c-di-GMP + 2 diphosphate</text>
        <dbReference type="Rhea" id="RHEA:24898"/>
        <dbReference type="ChEBI" id="CHEBI:33019"/>
        <dbReference type="ChEBI" id="CHEBI:37565"/>
        <dbReference type="ChEBI" id="CHEBI:58805"/>
        <dbReference type="EC" id="2.7.7.65"/>
    </reaction>
</comment>
<dbReference type="Gene3D" id="3.30.70.270">
    <property type="match status" value="1"/>
</dbReference>
<dbReference type="NCBIfam" id="TIGR00254">
    <property type="entry name" value="GGDEF"/>
    <property type="match status" value="1"/>
</dbReference>
<dbReference type="PANTHER" id="PTHR45138:SF9">
    <property type="entry name" value="DIGUANYLATE CYCLASE DGCM-RELATED"/>
    <property type="match status" value="1"/>
</dbReference>
<dbReference type="Proteomes" id="UP000305888">
    <property type="component" value="Plasmid pD4M1A"/>
</dbReference>
<dbReference type="KEGG" id="ppru:FDP22_18285"/>
<dbReference type="InterPro" id="IPR000160">
    <property type="entry name" value="GGDEF_dom"/>
</dbReference>
<feature type="domain" description="GGDEF" evidence="3">
    <location>
        <begin position="210"/>
        <end position="339"/>
    </location>
</feature>
<dbReference type="GO" id="GO:0052621">
    <property type="term" value="F:diguanylate cyclase activity"/>
    <property type="evidence" value="ECO:0007669"/>
    <property type="project" value="UniProtKB-EC"/>
</dbReference>
<dbReference type="InterPro" id="IPR043128">
    <property type="entry name" value="Rev_trsase/Diguanyl_cyclase"/>
</dbReference>
<dbReference type="Gene3D" id="3.30.450.40">
    <property type="match status" value="1"/>
</dbReference>
<dbReference type="EMBL" id="CP040819">
    <property type="protein sequence ID" value="QDL93835.1"/>
    <property type="molecule type" value="Genomic_DNA"/>
</dbReference>
<name>A0A5B8FZD1_9RHOB</name>
<evidence type="ECO:0000259" key="3">
    <source>
        <dbReference type="PROSITE" id="PS50887"/>
    </source>
</evidence>
<geneLocation type="plasmid" evidence="5">
    <name>pd4m1a</name>
</geneLocation>
<dbReference type="Pfam" id="PF01590">
    <property type="entry name" value="GAF"/>
    <property type="match status" value="1"/>
</dbReference>
<dbReference type="InterPro" id="IPR029787">
    <property type="entry name" value="Nucleotide_cyclase"/>
</dbReference>
<dbReference type="GO" id="GO:0043709">
    <property type="term" value="P:cell adhesion involved in single-species biofilm formation"/>
    <property type="evidence" value="ECO:0007669"/>
    <property type="project" value="TreeGrafter"/>
</dbReference>
<evidence type="ECO:0000256" key="2">
    <source>
        <dbReference type="ARBA" id="ARBA00034247"/>
    </source>
</evidence>
<dbReference type="InterPro" id="IPR029016">
    <property type="entry name" value="GAF-like_dom_sf"/>
</dbReference>
<dbReference type="PANTHER" id="PTHR45138">
    <property type="entry name" value="REGULATORY COMPONENTS OF SENSORY TRANSDUCTION SYSTEM"/>
    <property type="match status" value="1"/>
</dbReference>
<dbReference type="SUPFAM" id="SSF55073">
    <property type="entry name" value="Nucleotide cyclase"/>
    <property type="match status" value="1"/>
</dbReference>
<protein>
    <recommendedName>
        <fullName evidence="1">diguanylate cyclase</fullName>
        <ecNumber evidence="1">2.7.7.65</ecNumber>
    </recommendedName>
</protein>
<organism evidence="4 5">
    <name type="scientific">Paroceanicella profunda</name>
    <dbReference type="NCBI Taxonomy" id="2579971"/>
    <lineage>
        <taxon>Bacteria</taxon>
        <taxon>Pseudomonadati</taxon>
        <taxon>Pseudomonadota</taxon>
        <taxon>Alphaproteobacteria</taxon>
        <taxon>Rhodobacterales</taxon>
        <taxon>Paracoccaceae</taxon>
        <taxon>Paroceanicella</taxon>
    </lineage>
</organism>
<dbReference type="SUPFAM" id="SSF55781">
    <property type="entry name" value="GAF domain-like"/>
    <property type="match status" value="1"/>
</dbReference>
<evidence type="ECO:0000256" key="1">
    <source>
        <dbReference type="ARBA" id="ARBA00012528"/>
    </source>
</evidence>
<dbReference type="EC" id="2.7.7.65" evidence="1"/>
<dbReference type="FunFam" id="3.30.70.270:FF:000001">
    <property type="entry name" value="Diguanylate cyclase domain protein"/>
    <property type="match status" value="1"/>
</dbReference>
<dbReference type="PROSITE" id="PS50887">
    <property type="entry name" value="GGDEF"/>
    <property type="match status" value="1"/>
</dbReference>
<keyword evidence="4" id="KW-0614">Plasmid</keyword>
<dbReference type="GO" id="GO:0005886">
    <property type="term" value="C:plasma membrane"/>
    <property type="evidence" value="ECO:0007669"/>
    <property type="project" value="TreeGrafter"/>
</dbReference>
<evidence type="ECO:0000313" key="5">
    <source>
        <dbReference type="Proteomes" id="UP000305888"/>
    </source>
</evidence>
<proteinExistence type="predicted"/>
<dbReference type="GO" id="GO:1902201">
    <property type="term" value="P:negative regulation of bacterial-type flagellum-dependent cell motility"/>
    <property type="evidence" value="ECO:0007669"/>
    <property type="project" value="TreeGrafter"/>
</dbReference>
<dbReference type="AlphaFoldDB" id="A0A5B8FZD1"/>
<reference evidence="4 5" key="1">
    <citation type="submission" date="2019-06" db="EMBL/GenBank/DDBJ databases">
        <title>Genome sequence of Rhodobacteraceae bacterium D4M1.</title>
        <authorList>
            <person name="Cao J."/>
        </authorList>
    </citation>
    <scope>NUCLEOTIDE SEQUENCE [LARGE SCALE GENOMIC DNA]</scope>
    <source>
        <strain evidence="4 5">D4M1</strain>
        <plasmid evidence="5">pd4m1a</plasmid>
    </source>
</reference>
<dbReference type="Pfam" id="PF00990">
    <property type="entry name" value="GGDEF"/>
    <property type="match status" value="1"/>
</dbReference>
<dbReference type="InterPro" id="IPR050469">
    <property type="entry name" value="Diguanylate_Cyclase"/>
</dbReference>
<dbReference type="InterPro" id="IPR003018">
    <property type="entry name" value="GAF"/>
</dbReference>
<dbReference type="SMART" id="SM00267">
    <property type="entry name" value="GGDEF"/>
    <property type="match status" value="1"/>
</dbReference>
<dbReference type="SMART" id="SM00065">
    <property type="entry name" value="GAF"/>
    <property type="match status" value="1"/>
</dbReference>
<gene>
    <name evidence="4" type="ORF">FDP22_18285</name>
</gene>
<sequence>MPGVPAPVREERRRDALSTDTTLLDEPARLAALHRYRILDTLPEAGFEQITALVRTIYHAPMVLMNLIDSDRQWCKSCQGTEPSEMPREITFCQHTIRSREALVIEDTFCDRRFADHPMVVGPPGIRAYLGAPLQSPDGYNVGALCVIDTRPVRFSGEQIAILHGFADLVVAQMELRLIAARDSLTGTRTRRAFEEQLDLALSDAARGGPPSWLVLLDIDHFKAVNDTHGHGAGDAVLAALCATVDTGLRRGDTIGRLGGEEFGVLLRQDSAQEAFAIAERLRTAVAQMRVPDAPGVAITASFGLARCQPDFTSAAQWLAAADVCLYRAKRGGRNRCVL</sequence>
<evidence type="ECO:0000313" key="4">
    <source>
        <dbReference type="EMBL" id="QDL93835.1"/>
    </source>
</evidence>
<dbReference type="CDD" id="cd01949">
    <property type="entry name" value="GGDEF"/>
    <property type="match status" value="1"/>
</dbReference>
<dbReference type="OrthoDB" id="9812260at2"/>
<keyword evidence="5" id="KW-1185">Reference proteome</keyword>